<dbReference type="AlphaFoldDB" id="A0A1M6DPJ7"/>
<accession>A0A1M6DPJ7</accession>
<dbReference type="OrthoDB" id="2038942at2"/>
<proteinExistence type="predicted"/>
<evidence type="ECO:0000313" key="2">
    <source>
        <dbReference type="Proteomes" id="UP000191240"/>
    </source>
</evidence>
<dbReference type="Proteomes" id="UP000191240">
    <property type="component" value="Unassembled WGS sequence"/>
</dbReference>
<evidence type="ECO:0000313" key="1">
    <source>
        <dbReference type="EMBL" id="SHI75157.1"/>
    </source>
</evidence>
<name>A0A1M6DPJ7_9FIRM</name>
<dbReference type="RefSeq" id="WP_052212286.1">
    <property type="nucleotide sequence ID" value="NZ_FQYW01000012.1"/>
</dbReference>
<organism evidence="1 2">
    <name type="scientific">Anaerovibrio lipolyticus DSM 3074</name>
    <dbReference type="NCBI Taxonomy" id="1120997"/>
    <lineage>
        <taxon>Bacteria</taxon>
        <taxon>Bacillati</taxon>
        <taxon>Bacillota</taxon>
        <taxon>Negativicutes</taxon>
        <taxon>Selenomonadales</taxon>
        <taxon>Selenomonadaceae</taxon>
        <taxon>Anaerovibrio</taxon>
    </lineage>
</organism>
<protein>
    <submittedName>
        <fullName evidence="1">Uncharacterized protein</fullName>
    </submittedName>
</protein>
<dbReference type="EMBL" id="FQYW01000012">
    <property type="protein sequence ID" value="SHI75157.1"/>
    <property type="molecule type" value="Genomic_DNA"/>
</dbReference>
<reference evidence="1 2" key="1">
    <citation type="submission" date="2016-11" db="EMBL/GenBank/DDBJ databases">
        <authorList>
            <person name="Jaros S."/>
            <person name="Januszkiewicz K."/>
            <person name="Wedrychowicz H."/>
        </authorList>
    </citation>
    <scope>NUCLEOTIDE SEQUENCE [LARGE SCALE GENOMIC DNA]</scope>
    <source>
        <strain evidence="1 2">DSM 3074</strain>
    </source>
</reference>
<gene>
    <name evidence="1" type="ORF">SAMN02745671_01550</name>
</gene>
<sequence>MNNVMCVSNMQGLENLISTVQKRASNIASNRSYKDILASIQEKSVSGSNSAENVSETKSPAEMTMEEYQSYIWHKIDSFPFSPTRPFDEETIKIADKCWNRMKADPEYEQKMLDIIREGCQYADPFFGMGTSGTYWVLEFDGGEGCYSHGFSKNFGGSPLGARKQFNKESEGGFWTTRAKKRKLQAELDEKYYEQQNMLKRMGEHRAMLRDIQARQQGLLHTSSDMPIMGVPAEFLLAGLMGGMTMKGF</sequence>